<accession>A0ABU5NCQ2</accession>
<reference evidence="8 9" key="1">
    <citation type="submission" date="2023-03" db="EMBL/GenBank/DDBJ databases">
        <title>Host association and intracellularity evolved multiple times independently in the Rickettsiales.</title>
        <authorList>
            <person name="Castelli M."/>
            <person name="Nardi T."/>
            <person name="Gammuto L."/>
            <person name="Bellinzona G."/>
            <person name="Sabaneyeva E."/>
            <person name="Potekhin A."/>
            <person name="Serra V."/>
            <person name="Petroni G."/>
            <person name="Sassera D."/>
        </authorList>
    </citation>
    <scope>NUCLEOTIDE SEQUENCE [LARGE SCALE GENOMIC DNA]</scope>
    <source>
        <strain evidence="8 9">Sr 2-6</strain>
    </source>
</reference>
<dbReference type="PROSITE" id="PS00298">
    <property type="entry name" value="HSP90"/>
    <property type="match status" value="1"/>
</dbReference>
<dbReference type="SMART" id="SM00387">
    <property type="entry name" value="HATPase_c"/>
    <property type="match status" value="1"/>
</dbReference>
<dbReference type="CDD" id="cd16927">
    <property type="entry name" value="HATPase_Hsp90-like"/>
    <property type="match status" value="1"/>
</dbReference>
<dbReference type="SUPFAM" id="SSF54211">
    <property type="entry name" value="Ribosomal protein S5 domain 2-like"/>
    <property type="match status" value="1"/>
</dbReference>
<dbReference type="PANTHER" id="PTHR11528">
    <property type="entry name" value="HEAT SHOCK PROTEIN 90 FAMILY MEMBER"/>
    <property type="match status" value="1"/>
</dbReference>
<dbReference type="InterPro" id="IPR019805">
    <property type="entry name" value="Heat_shock_protein_90_CS"/>
</dbReference>
<comment type="subcellular location">
    <subcellularLocation>
        <location evidence="6">Cytoplasm</location>
    </subcellularLocation>
</comment>
<proteinExistence type="inferred from homology"/>
<evidence type="ECO:0000256" key="5">
    <source>
        <dbReference type="ARBA" id="ARBA00023186"/>
    </source>
</evidence>
<gene>
    <name evidence="6" type="primary">htpG</name>
    <name evidence="8" type="ORF">Megvenef_00922</name>
</gene>
<dbReference type="HAMAP" id="MF_00505">
    <property type="entry name" value="HSP90"/>
    <property type="match status" value="1"/>
</dbReference>
<dbReference type="RefSeq" id="WP_322776850.1">
    <property type="nucleotide sequence ID" value="NZ_JARJFB010000064.1"/>
</dbReference>
<evidence type="ECO:0000256" key="3">
    <source>
        <dbReference type="ARBA" id="ARBA00022840"/>
    </source>
</evidence>
<keyword evidence="2 6" id="KW-0547">Nucleotide-binding</keyword>
<comment type="caution">
    <text evidence="8">The sequence shown here is derived from an EMBL/GenBank/DDBJ whole genome shotgun (WGS) entry which is preliminary data.</text>
</comment>
<dbReference type="Pfam" id="PF13589">
    <property type="entry name" value="HATPase_c_3"/>
    <property type="match status" value="1"/>
</dbReference>
<dbReference type="PIRSF" id="PIRSF002583">
    <property type="entry name" value="Hsp90"/>
    <property type="match status" value="1"/>
</dbReference>
<dbReference type="NCBIfam" id="NF003555">
    <property type="entry name" value="PRK05218.1"/>
    <property type="match status" value="1"/>
</dbReference>
<dbReference type="InterPro" id="IPR020575">
    <property type="entry name" value="Hsp90_N"/>
</dbReference>
<dbReference type="Gene3D" id="3.30.565.10">
    <property type="entry name" value="Histidine kinase-like ATPase, C-terminal domain"/>
    <property type="match status" value="1"/>
</dbReference>
<dbReference type="Gene3D" id="3.30.230.80">
    <property type="match status" value="1"/>
</dbReference>
<comment type="caution">
    <text evidence="6">Lacks conserved residue(s) required for the propagation of feature annotation.</text>
</comment>
<dbReference type="Gene3D" id="1.20.120.790">
    <property type="entry name" value="Heat shock protein 90, C-terminal domain"/>
    <property type="match status" value="1"/>
</dbReference>
<dbReference type="EMBL" id="JARJFB010000064">
    <property type="protein sequence ID" value="MEA0970953.1"/>
    <property type="molecule type" value="Genomic_DNA"/>
</dbReference>
<feature type="region of interest" description="A; substrate-binding" evidence="6">
    <location>
        <begin position="1"/>
        <end position="327"/>
    </location>
</feature>
<comment type="function">
    <text evidence="6">Molecular chaperone. Has ATPase activity.</text>
</comment>
<comment type="similarity">
    <text evidence="1 6">Belongs to the heat shock protein 90 family.</text>
</comment>
<dbReference type="Pfam" id="PF00183">
    <property type="entry name" value="HSP90"/>
    <property type="match status" value="1"/>
</dbReference>
<dbReference type="SUPFAM" id="SSF110942">
    <property type="entry name" value="HSP90 C-terminal domain"/>
    <property type="match status" value="1"/>
</dbReference>
<evidence type="ECO:0000256" key="2">
    <source>
        <dbReference type="ARBA" id="ARBA00022741"/>
    </source>
</evidence>
<dbReference type="InterPro" id="IPR020568">
    <property type="entry name" value="Ribosomal_Su5_D2-typ_SF"/>
</dbReference>
<evidence type="ECO:0000259" key="7">
    <source>
        <dbReference type="SMART" id="SM00387"/>
    </source>
</evidence>
<protein>
    <recommendedName>
        <fullName evidence="6">Chaperone protein HtpG</fullName>
    </recommendedName>
    <alternativeName>
        <fullName evidence="6">Heat shock protein HtpG</fullName>
    </alternativeName>
    <alternativeName>
        <fullName evidence="6">High temperature protein G</fullName>
    </alternativeName>
</protein>
<keyword evidence="6" id="KW-0963">Cytoplasm</keyword>
<name>A0ABU5NCQ2_9RICK</name>
<sequence>MTLEKRKFDAEIGKVLNLMIHSLYTNKEIFMRELISNSSDACDKLRYLSQTDNNLLDGNGDFKIVVSIDKEARTITVRDTGIGMNRDDLNENLGTIARSGTQRFIDQLSGDNKKDSHLIGQFGVGFYSSFMIADQITVTSRKAGEDKVCTWHSDGQGEYTVSDTDREFTRGTEVVLHVKADEESFVDHFRIKHIIKSYSDHIAVPIYFVDQNGHENQVNSSSAIWTRSKSEISDEQYKEFYKSVSHAPDDPWLTIHNRNEGIVDFTNLLFIPSSKTFDLFHPDRKCRVKLYIKRVFIGDENIDLIPQYLRFLRGVVDSDDLPLNVSRETLQHNATIDKIKKSITKKVLSELKKQKETSFDKYQEFWNNFGGALKEGLCEVTSDHEKLLEVCIFRSALHDKMISLDDYLASCEGEDKTIYYLSGDNPEKLRNNPQIEGFLSKNIDVLLFTDTVDDFWVNVNGQYKEVEIKSVTRSDIDLSNSTDTIQEQESKNAVEEDHVALVKYFKESLGNLVKDVTISKKLASSPACLAVSGGSMDIRMERYLIEQKQLAGASAKILEINPNHHIIKKISQEIDDHDKDRQNKELVHLLYDQACIIEGEPVYDVSAFSKRLNSLLEKVEL</sequence>
<dbReference type="PRINTS" id="PR00775">
    <property type="entry name" value="HEATSHOCK90"/>
</dbReference>
<feature type="domain" description="Histidine kinase/HSP90-like ATPase" evidence="7">
    <location>
        <begin position="26"/>
        <end position="182"/>
    </location>
</feature>
<dbReference type="Proteomes" id="UP001291687">
    <property type="component" value="Unassembled WGS sequence"/>
</dbReference>
<comment type="subunit">
    <text evidence="6">Homodimer.</text>
</comment>
<evidence type="ECO:0000313" key="8">
    <source>
        <dbReference type="EMBL" id="MEA0970953.1"/>
    </source>
</evidence>
<dbReference type="InterPro" id="IPR037196">
    <property type="entry name" value="HSP90_C"/>
</dbReference>
<dbReference type="Gene3D" id="3.40.50.11260">
    <property type="match status" value="1"/>
</dbReference>
<dbReference type="SUPFAM" id="SSF55874">
    <property type="entry name" value="ATPase domain of HSP90 chaperone/DNA topoisomerase II/histidine kinase"/>
    <property type="match status" value="1"/>
</dbReference>
<keyword evidence="9" id="KW-1185">Reference proteome</keyword>
<organism evidence="8 9">
    <name type="scientific">Candidatus Megaera venefica</name>
    <dbReference type="NCBI Taxonomy" id="2055910"/>
    <lineage>
        <taxon>Bacteria</taxon>
        <taxon>Pseudomonadati</taxon>
        <taxon>Pseudomonadota</taxon>
        <taxon>Alphaproteobacteria</taxon>
        <taxon>Rickettsiales</taxon>
        <taxon>Rickettsiaceae</taxon>
        <taxon>Candidatus Megaera</taxon>
    </lineage>
</organism>
<evidence type="ECO:0000256" key="4">
    <source>
        <dbReference type="ARBA" id="ARBA00023016"/>
    </source>
</evidence>
<keyword evidence="5 6" id="KW-0143">Chaperone</keyword>
<dbReference type="InterPro" id="IPR001404">
    <property type="entry name" value="Hsp90_fam"/>
</dbReference>
<evidence type="ECO:0000256" key="6">
    <source>
        <dbReference type="HAMAP-Rule" id="MF_00505"/>
    </source>
</evidence>
<evidence type="ECO:0000256" key="1">
    <source>
        <dbReference type="ARBA" id="ARBA00008239"/>
    </source>
</evidence>
<dbReference type="InterPro" id="IPR003594">
    <property type="entry name" value="HATPase_dom"/>
</dbReference>
<dbReference type="InterPro" id="IPR036890">
    <property type="entry name" value="HATPase_C_sf"/>
</dbReference>
<keyword evidence="4 6" id="KW-0346">Stress response</keyword>
<feature type="region of interest" description="C" evidence="6">
    <location>
        <begin position="543"/>
        <end position="621"/>
    </location>
</feature>
<evidence type="ECO:0000313" key="9">
    <source>
        <dbReference type="Proteomes" id="UP001291687"/>
    </source>
</evidence>
<keyword evidence="3 6" id="KW-0067">ATP-binding</keyword>